<organism evidence="1 2">
    <name type="scientific">Tetranychus urticae</name>
    <name type="common">Two-spotted spider mite</name>
    <dbReference type="NCBI Taxonomy" id="32264"/>
    <lineage>
        <taxon>Eukaryota</taxon>
        <taxon>Metazoa</taxon>
        <taxon>Ecdysozoa</taxon>
        <taxon>Arthropoda</taxon>
        <taxon>Chelicerata</taxon>
        <taxon>Arachnida</taxon>
        <taxon>Acari</taxon>
        <taxon>Acariformes</taxon>
        <taxon>Trombidiformes</taxon>
        <taxon>Prostigmata</taxon>
        <taxon>Eleutherengona</taxon>
        <taxon>Raphignathae</taxon>
        <taxon>Tetranychoidea</taxon>
        <taxon>Tetranychidae</taxon>
        <taxon>Tetranychus</taxon>
    </lineage>
</organism>
<proteinExistence type="predicted"/>
<keyword evidence="2" id="KW-1185">Reference proteome</keyword>
<evidence type="ECO:0000313" key="1">
    <source>
        <dbReference type="EnsemblMetazoa" id="tetur27g01130.1"/>
    </source>
</evidence>
<dbReference type="Proteomes" id="UP000015104">
    <property type="component" value="Unassembled WGS sequence"/>
</dbReference>
<protein>
    <submittedName>
        <fullName evidence="1">Uncharacterized protein</fullName>
    </submittedName>
</protein>
<reference evidence="1" key="2">
    <citation type="submission" date="2015-06" db="UniProtKB">
        <authorList>
            <consortium name="EnsemblMetazoa"/>
        </authorList>
    </citation>
    <scope>IDENTIFICATION</scope>
</reference>
<evidence type="ECO:0000313" key="2">
    <source>
        <dbReference type="Proteomes" id="UP000015104"/>
    </source>
</evidence>
<reference evidence="2" key="1">
    <citation type="submission" date="2011-08" db="EMBL/GenBank/DDBJ databases">
        <authorList>
            <person name="Rombauts S."/>
        </authorList>
    </citation>
    <scope>NUCLEOTIDE SEQUENCE</scope>
    <source>
        <strain evidence="2">London</strain>
    </source>
</reference>
<dbReference type="EMBL" id="CAEY01000714">
    <property type="status" value="NOT_ANNOTATED_CDS"/>
    <property type="molecule type" value="Genomic_DNA"/>
</dbReference>
<dbReference type="EnsemblMetazoa" id="tetur27g01130.1">
    <property type="protein sequence ID" value="tetur27g01130.1"/>
    <property type="gene ID" value="tetur27g01130"/>
</dbReference>
<dbReference type="AlphaFoldDB" id="T1KYL6"/>
<dbReference type="HOGENOM" id="CLU_2402519_0_0_1"/>
<accession>T1KYL6</accession>
<name>T1KYL6_TETUR</name>
<sequence length="93" mass="10306">MLTIISIICVSRVKGGRRRKIELAKKIGAAMFIVAKNKKFMLPLPFPIPLPIPIFKSYQPVIHDPLFFKHQMIKQHIGGHLGGHLGGFGGIHG</sequence>